<reference evidence="1" key="1">
    <citation type="submission" date="2014-09" db="EMBL/GenBank/DDBJ databases">
        <authorList>
            <person name="Magalhaes I.L.F."/>
            <person name="Oliveira U."/>
            <person name="Santos F.R."/>
            <person name="Vidigal T.H.D.A."/>
            <person name="Brescovit A.D."/>
            <person name="Santos A.J."/>
        </authorList>
    </citation>
    <scope>NUCLEOTIDE SEQUENCE</scope>
    <source>
        <tissue evidence="1">Shoot tissue taken approximately 20 cm above the soil surface</tissue>
    </source>
</reference>
<sequence length="22" mass="2526">MDSMALFGTASDCGFWRILYKL</sequence>
<dbReference type="EMBL" id="GBRH01236497">
    <property type="protein sequence ID" value="JAD61398.1"/>
    <property type="molecule type" value="Transcribed_RNA"/>
</dbReference>
<name>A0A0A9BGV2_ARUDO</name>
<proteinExistence type="predicted"/>
<protein>
    <submittedName>
        <fullName evidence="1">Uncharacterized protein</fullName>
    </submittedName>
</protein>
<dbReference type="AlphaFoldDB" id="A0A0A9BGV2"/>
<organism evidence="1">
    <name type="scientific">Arundo donax</name>
    <name type="common">Giant reed</name>
    <name type="synonym">Donax arundinaceus</name>
    <dbReference type="NCBI Taxonomy" id="35708"/>
    <lineage>
        <taxon>Eukaryota</taxon>
        <taxon>Viridiplantae</taxon>
        <taxon>Streptophyta</taxon>
        <taxon>Embryophyta</taxon>
        <taxon>Tracheophyta</taxon>
        <taxon>Spermatophyta</taxon>
        <taxon>Magnoliopsida</taxon>
        <taxon>Liliopsida</taxon>
        <taxon>Poales</taxon>
        <taxon>Poaceae</taxon>
        <taxon>PACMAD clade</taxon>
        <taxon>Arundinoideae</taxon>
        <taxon>Arundineae</taxon>
        <taxon>Arundo</taxon>
    </lineage>
</organism>
<evidence type="ECO:0000313" key="1">
    <source>
        <dbReference type="EMBL" id="JAD61398.1"/>
    </source>
</evidence>
<reference evidence="1" key="2">
    <citation type="journal article" date="2015" name="Data Brief">
        <title>Shoot transcriptome of the giant reed, Arundo donax.</title>
        <authorList>
            <person name="Barrero R.A."/>
            <person name="Guerrero F.D."/>
            <person name="Moolhuijzen P."/>
            <person name="Goolsby J.A."/>
            <person name="Tidwell J."/>
            <person name="Bellgard S.E."/>
            <person name="Bellgard M.I."/>
        </authorList>
    </citation>
    <scope>NUCLEOTIDE SEQUENCE</scope>
    <source>
        <tissue evidence="1">Shoot tissue taken approximately 20 cm above the soil surface</tissue>
    </source>
</reference>
<accession>A0A0A9BGV2</accession>